<gene>
    <name evidence="2" type="ORF">A2438_01820</name>
</gene>
<dbReference type="Proteomes" id="UP000179242">
    <property type="component" value="Unassembled WGS sequence"/>
</dbReference>
<dbReference type="Gene3D" id="3.20.20.140">
    <property type="entry name" value="Metal-dependent hydrolases"/>
    <property type="match status" value="1"/>
</dbReference>
<dbReference type="GO" id="GO:0004534">
    <property type="term" value="F:5'-3' RNA exonuclease activity"/>
    <property type="evidence" value="ECO:0007669"/>
    <property type="project" value="TreeGrafter"/>
</dbReference>
<evidence type="ECO:0000259" key="1">
    <source>
        <dbReference type="SMART" id="SM00481"/>
    </source>
</evidence>
<dbReference type="SUPFAM" id="SSF89550">
    <property type="entry name" value="PHP domain-like"/>
    <property type="match status" value="1"/>
</dbReference>
<dbReference type="InterPro" id="IPR003141">
    <property type="entry name" value="Pol/His_phosphatase_N"/>
</dbReference>
<dbReference type="InterPro" id="IPR052018">
    <property type="entry name" value="PHP_domain"/>
</dbReference>
<dbReference type="PANTHER" id="PTHR42924">
    <property type="entry name" value="EXONUCLEASE"/>
    <property type="match status" value="1"/>
</dbReference>
<proteinExistence type="predicted"/>
<dbReference type="InterPro" id="IPR016195">
    <property type="entry name" value="Pol/histidinol_Pase-like"/>
</dbReference>
<dbReference type="GO" id="GO:0035312">
    <property type="term" value="F:5'-3' DNA exonuclease activity"/>
    <property type="evidence" value="ECO:0007669"/>
    <property type="project" value="TreeGrafter"/>
</dbReference>
<organism evidence="2 3">
    <name type="scientific">candidate division WOR-1 bacterium RIFOXYC2_FULL_46_14</name>
    <dbReference type="NCBI Taxonomy" id="1802587"/>
    <lineage>
        <taxon>Bacteria</taxon>
        <taxon>Bacillati</taxon>
        <taxon>Saganbacteria</taxon>
    </lineage>
</organism>
<comment type="caution">
    <text evidence="2">The sequence shown here is derived from an EMBL/GenBank/DDBJ whole genome shotgun (WGS) entry which is preliminary data.</text>
</comment>
<dbReference type="InterPro" id="IPR004013">
    <property type="entry name" value="PHP_dom"/>
</dbReference>
<dbReference type="CDD" id="cd07438">
    <property type="entry name" value="PHP_HisPPase_AMP"/>
    <property type="match status" value="1"/>
</dbReference>
<reference evidence="2 3" key="1">
    <citation type="journal article" date="2016" name="Nat. Commun.">
        <title>Thousands of microbial genomes shed light on interconnected biogeochemical processes in an aquifer system.</title>
        <authorList>
            <person name="Anantharaman K."/>
            <person name="Brown C.T."/>
            <person name="Hug L.A."/>
            <person name="Sharon I."/>
            <person name="Castelle C.J."/>
            <person name="Probst A.J."/>
            <person name="Thomas B.C."/>
            <person name="Singh A."/>
            <person name="Wilkins M.J."/>
            <person name="Karaoz U."/>
            <person name="Brodie E.L."/>
            <person name="Williams K.H."/>
            <person name="Hubbard S.S."/>
            <person name="Banfield J.F."/>
        </authorList>
    </citation>
    <scope>NUCLEOTIDE SEQUENCE [LARGE SCALE GENOMIC DNA]</scope>
</reference>
<dbReference type="Pfam" id="PF02811">
    <property type="entry name" value="PHP"/>
    <property type="match status" value="1"/>
</dbReference>
<dbReference type="EMBL" id="MEUJ01000002">
    <property type="protein sequence ID" value="OGC41005.1"/>
    <property type="molecule type" value="Genomic_DNA"/>
</dbReference>
<dbReference type="Gene3D" id="1.10.150.650">
    <property type="match status" value="1"/>
</dbReference>
<feature type="domain" description="Polymerase/histidinol phosphatase N-terminal" evidence="1">
    <location>
        <begin position="3"/>
        <end position="68"/>
    </location>
</feature>
<sequence>MSADLHVHSTYSDGTESPETVVFHAKNAGLKTIALTDHDTVDGIPEALAAGKKMGLEVIPGVEFSTEAQKAEIHILGYFINCDDSNMLDLLKKVQNDRKDRICRICEKMIPLGVSLDPEKVFKKAGNEAPGRPHVARTMVEEGLVASFNEAFDRFLDFRSPAFVPHYKLEPQESIKMIKKAGGVPVFAHPNISGSDTLIEDFVKAGLRGIEAYYPHYYEGTVNKYLEFAKKYNLIVTGGSDYHGINSGREIKLGEFTIKDELVEKLKDEHLRGN</sequence>
<protein>
    <recommendedName>
        <fullName evidence="1">Polymerase/histidinol phosphatase N-terminal domain-containing protein</fullName>
    </recommendedName>
</protein>
<accession>A0A1F4U7S5</accession>
<evidence type="ECO:0000313" key="2">
    <source>
        <dbReference type="EMBL" id="OGC41005.1"/>
    </source>
</evidence>
<evidence type="ECO:0000313" key="3">
    <source>
        <dbReference type="Proteomes" id="UP000179242"/>
    </source>
</evidence>
<dbReference type="PANTHER" id="PTHR42924:SF3">
    <property type="entry name" value="POLYMERASE_HISTIDINOL PHOSPHATASE N-TERMINAL DOMAIN-CONTAINING PROTEIN"/>
    <property type="match status" value="1"/>
</dbReference>
<dbReference type="AlphaFoldDB" id="A0A1F4U7S5"/>
<dbReference type="SMART" id="SM00481">
    <property type="entry name" value="POLIIIAc"/>
    <property type="match status" value="1"/>
</dbReference>
<name>A0A1F4U7S5_UNCSA</name>